<evidence type="ECO:0000259" key="4">
    <source>
        <dbReference type="PROSITE" id="PS50097"/>
    </source>
</evidence>
<comment type="pathway">
    <text evidence="1">Protein modification; protein ubiquitination.</text>
</comment>
<dbReference type="Gene3D" id="1.25.40.420">
    <property type="match status" value="1"/>
</dbReference>
<dbReference type="InterPro" id="IPR011333">
    <property type="entry name" value="SKP1/BTB/POZ_sf"/>
</dbReference>
<dbReference type="Gene3D" id="3.30.710.10">
    <property type="entry name" value="Potassium Channel Kv1.1, Chain A"/>
    <property type="match status" value="1"/>
</dbReference>
<dbReference type="AlphaFoldDB" id="A0ABC9BQ75"/>
<reference evidence="6" key="1">
    <citation type="submission" date="2024-06" db="EMBL/GenBank/DDBJ databases">
        <authorList>
            <person name="Ryan C."/>
        </authorList>
    </citation>
    <scope>NUCLEOTIDE SEQUENCE [LARGE SCALE GENOMIC DNA]</scope>
</reference>
<gene>
    <name evidence="5" type="ORF">URODEC1_LOCUS67302</name>
</gene>
<dbReference type="InterPro" id="IPR045005">
    <property type="entry name" value="BPM1-6"/>
</dbReference>
<sequence length="362" mass="39671">MAGLAVGNEADHASKRQRKSAAQTTTIGSASAFVEFSVDYEQTKNLAAGEAVHSDTISAGGHMRRISFYPSGYREVEDKSYEHLCMVLELLSKTSTIVKAIFEVLLPEKDWQPAVIAVKKTYHFGASCFSWVPHKLSRGTGLVQKYVKDGQIKFLCNIRVSHSSSTSIPVPPSDISKHLGRILDTADGKDVSFTIDGETFHAHRAVLAARSPVFKAELHGSMAEATMASITLHDITPETFKVMLGFMYTDALPVEVELGDSPVDMFEHLLIAADRFALDRLKLLCAKKMWDNISVDTVATTLACAEMYSCPELKHKCIGFFAVEENFKKAVLTDGFVKLVQQFPSIIHELRDGAAGSLGHDG</sequence>
<proteinExistence type="inferred from homology"/>
<protein>
    <recommendedName>
        <fullName evidence="4">BTB domain-containing protein</fullName>
    </recommendedName>
</protein>
<reference evidence="5 6" key="2">
    <citation type="submission" date="2024-10" db="EMBL/GenBank/DDBJ databases">
        <authorList>
            <person name="Ryan C."/>
        </authorList>
    </citation>
    <scope>NUCLEOTIDE SEQUENCE [LARGE SCALE GENOMIC DNA]</scope>
</reference>
<evidence type="ECO:0000256" key="1">
    <source>
        <dbReference type="ARBA" id="ARBA00004906"/>
    </source>
</evidence>
<dbReference type="Pfam" id="PF24570">
    <property type="entry name" value="BACK_BPM_SPOP"/>
    <property type="match status" value="1"/>
</dbReference>
<dbReference type="PROSITE" id="PS50097">
    <property type="entry name" value="BTB"/>
    <property type="match status" value="1"/>
</dbReference>
<dbReference type="PANTHER" id="PTHR26379">
    <property type="entry name" value="BTB/POZ AND MATH DOMAIN-CONTAINING PROTEIN 1"/>
    <property type="match status" value="1"/>
</dbReference>
<dbReference type="PANTHER" id="PTHR26379:SF504">
    <property type="entry name" value="OS08G0523800 PROTEIN"/>
    <property type="match status" value="1"/>
</dbReference>
<dbReference type="Pfam" id="PF00651">
    <property type="entry name" value="BTB"/>
    <property type="match status" value="1"/>
</dbReference>
<dbReference type="InterPro" id="IPR002083">
    <property type="entry name" value="MATH/TRAF_dom"/>
</dbReference>
<dbReference type="SUPFAM" id="SSF49599">
    <property type="entry name" value="TRAF domain-like"/>
    <property type="match status" value="1"/>
</dbReference>
<dbReference type="Proteomes" id="UP001497457">
    <property type="component" value="Chromosome 27b"/>
</dbReference>
<comment type="similarity">
    <text evidence="2">Belongs to the Tdpoz family.</text>
</comment>
<evidence type="ECO:0000256" key="2">
    <source>
        <dbReference type="ARBA" id="ARBA00010846"/>
    </source>
</evidence>
<dbReference type="InterPro" id="IPR056423">
    <property type="entry name" value="BACK_BPM_SPOP"/>
</dbReference>
<feature type="domain" description="BTB" evidence="4">
    <location>
        <begin position="189"/>
        <end position="256"/>
    </location>
</feature>
<keyword evidence="6" id="KW-1185">Reference proteome</keyword>
<dbReference type="InterPro" id="IPR008974">
    <property type="entry name" value="TRAF-like"/>
</dbReference>
<feature type="region of interest" description="Disordered" evidence="3">
    <location>
        <begin position="1"/>
        <end position="22"/>
    </location>
</feature>
<dbReference type="Gene3D" id="2.60.210.10">
    <property type="entry name" value="Apoptosis, Tumor Necrosis Factor Receptor Associated Protein 2, Chain A"/>
    <property type="match status" value="1"/>
</dbReference>
<evidence type="ECO:0000256" key="3">
    <source>
        <dbReference type="SAM" id="MobiDB-lite"/>
    </source>
</evidence>
<dbReference type="SUPFAM" id="SSF54695">
    <property type="entry name" value="POZ domain"/>
    <property type="match status" value="1"/>
</dbReference>
<evidence type="ECO:0000313" key="6">
    <source>
        <dbReference type="Proteomes" id="UP001497457"/>
    </source>
</evidence>
<dbReference type="InterPro" id="IPR000210">
    <property type="entry name" value="BTB/POZ_dom"/>
</dbReference>
<dbReference type="EMBL" id="OZ075137">
    <property type="protein sequence ID" value="CAL5005171.1"/>
    <property type="molecule type" value="Genomic_DNA"/>
</dbReference>
<organism evidence="5 6">
    <name type="scientific">Urochloa decumbens</name>
    <dbReference type="NCBI Taxonomy" id="240449"/>
    <lineage>
        <taxon>Eukaryota</taxon>
        <taxon>Viridiplantae</taxon>
        <taxon>Streptophyta</taxon>
        <taxon>Embryophyta</taxon>
        <taxon>Tracheophyta</taxon>
        <taxon>Spermatophyta</taxon>
        <taxon>Magnoliopsida</taxon>
        <taxon>Liliopsida</taxon>
        <taxon>Poales</taxon>
        <taxon>Poaceae</taxon>
        <taxon>PACMAD clade</taxon>
        <taxon>Panicoideae</taxon>
        <taxon>Panicodae</taxon>
        <taxon>Paniceae</taxon>
        <taxon>Melinidinae</taxon>
        <taxon>Urochloa</taxon>
    </lineage>
</organism>
<dbReference type="SMART" id="SM00225">
    <property type="entry name" value="BTB"/>
    <property type="match status" value="1"/>
</dbReference>
<dbReference type="CDD" id="cd00121">
    <property type="entry name" value="MATH"/>
    <property type="match status" value="1"/>
</dbReference>
<name>A0ABC9BQ75_9POAL</name>
<evidence type="ECO:0000313" key="5">
    <source>
        <dbReference type="EMBL" id="CAL5005171.1"/>
    </source>
</evidence>
<accession>A0ABC9BQ75</accession>